<dbReference type="Proteomes" id="UP001567538">
    <property type="component" value="Unassembled WGS sequence"/>
</dbReference>
<evidence type="ECO:0000313" key="3">
    <source>
        <dbReference type="Proteomes" id="UP001567538"/>
    </source>
</evidence>
<dbReference type="EMBL" id="JBEAFC010000010">
    <property type="protein sequence ID" value="KAL1538178.1"/>
    <property type="molecule type" value="Genomic_DNA"/>
</dbReference>
<feature type="transmembrane region" description="Helical" evidence="1">
    <location>
        <begin position="103"/>
        <end position="125"/>
    </location>
</feature>
<sequence>MGHKFTVVGGVVILNQIKSLTALTGCTGCLFYSYSLEMNSKYGVKLSDRLTRFMTGTVTLMAGFTAYDLYAFNKEIVRIGEMDKTECAKMAAGKLPKWYIKSITGSLILGAGAVVMAAATGYEMFSFHKDFVKKRAMEDNSANPSV</sequence>
<accession>A0ABD1G514</accession>
<evidence type="ECO:0000256" key="1">
    <source>
        <dbReference type="SAM" id="Phobius"/>
    </source>
</evidence>
<evidence type="ECO:0000313" key="2">
    <source>
        <dbReference type="EMBL" id="KAL1538178.1"/>
    </source>
</evidence>
<protein>
    <submittedName>
        <fullName evidence="2">Uncharacterized protein</fullName>
    </submittedName>
</protein>
<keyword evidence="3" id="KW-1185">Reference proteome</keyword>
<name>A0ABD1G514_SALDI</name>
<organism evidence="2 3">
    <name type="scientific">Salvia divinorum</name>
    <name type="common">Maria pastora</name>
    <name type="synonym">Diviner's sage</name>
    <dbReference type="NCBI Taxonomy" id="28513"/>
    <lineage>
        <taxon>Eukaryota</taxon>
        <taxon>Viridiplantae</taxon>
        <taxon>Streptophyta</taxon>
        <taxon>Embryophyta</taxon>
        <taxon>Tracheophyta</taxon>
        <taxon>Spermatophyta</taxon>
        <taxon>Magnoliopsida</taxon>
        <taxon>eudicotyledons</taxon>
        <taxon>Gunneridae</taxon>
        <taxon>Pentapetalae</taxon>
        <taxon>asterids</taxon>
        <taxon>lamiids</taxon>
        <taxon>Lamiales</taxon>
        <taxon>Lamiaceae</taxon>
        <taxon>Nepetoideae</taxon>
        <taxon>Mentheae</taxon>
        <taxon>Salviinae</taxon>
        <taxon>Salvia</taxon>
        <taxon>Salvia subgen. Calosphace</taxon>
    </lineage>
</organism>
<reference evidence="2 3" key="1">
    <citation type="submission" date="2024-06" db="EMBL/GenBank/DDBJ databases">
        <title>A chromosome level genome sequence of Diviner's sage (Salvia divinorum).</title>
        <authorList>
            <person name="Ford S.A."/>
            <person name="Ro D.-K."/>
            <person name="Ness R.W."/>
            <person name="Phillips M.A."/>
        </authorList>
    </citation>
    <scope>NUCLEOTIDE SEQUENCE [LARGE SCALE GENOMIC DNA]</scope>
    <source>
        <strain evidence="2">SAF-2024a</strain>
        <tissue evidence="2">Leaf</tissue>
    </source>
</reference>
<keyword evidence="1" id="KW-0472">Membrane</keyword>
<proteinExistence type="predicted"/>
<gene>
    <name evidence="2" type="ORF">AAHA92_26952</name>
</gene>
<keyword evidence="1" id="KW-0812">Transmembrane</keyword>
<feature type="transmembrane region" description="Helical" evidence="1">
    <location>
        <begin position="53"/>
        <end position="72"/>
    </location>
</feature>
<comment type="caution">
    <text evidence="2">The sequence shown here is derived from an EMBL/GenBank/DDBJ whole genome shotgun (WGS) entry which is preliminary data.</text>
</comment>
<keyword evidence="1" id="KW-1133">Transmembrane helix</keyword>
<dbReference type="AlphaFoldDB" id="A0ABD1G514"/>
<feature type="transmembrane region" description="Helical" evidence="1">
    <location>
        <begin position="12"/>
        <end position="32"/>
    </location>
</feature>